<evidence type="ECO:0000256" key="2">
    <source>
        <dbReference type="ARBA" id="ARBA00006948"/>
    </source>
</evidence>
<comment type="caution">
    <text evidence="7">The sequence shown here is derived from an EMBL/GenBank/DDBJ whole genome shotgun (WGS) entry which is preliminary data.</text>
</comment>
<proteinExistence type="inferred from homology"/>
<keyword evidence="5 6" id="KW-0472">Membrane</keyword>
<evidence type="ECO:0000256" key="6">
    <source>
        <dbReference type="SAM" id="Phobius"/>
    </source>
</evidence>
<dbReference type="PANTHER" id="PTHR46285">
    <property type="entry name" value="PROTEINASE INHIBITOR I4, SERPIN (DUF716)-RELATED"/>
    <property type="match status" value="1"/>
</dbReference>
<name>A0A200R0J8_MACCD</name>
<evidence type="ECO:0000256" key="1">
    <source>
        <dbReference type="ARBA" id="ARBA00004141"/>
    </source>
</evidence>
<evidence type="ECO:0000256" key="3">
    <source>
        <dbReference type="ARBA" id="ARBA00022692"/>
    </source>
</evidence>
<evidence type="ECO:0008006" key="9">
    <source>
        <dbReference type="Google" id="ProtNLM"/>
    </source>
</evidence>
<dbReference type="Proteomes" id="UP000195402">
    <property type="component" value="Unassembled WGS sequence"/>
</dbReference>
<dbReference type="PANTHER" id="PTHR46285:SF7">
    <property type="entry name" value="OS06G0238900 PROTEIN"/>
    <property type="match status" value="1"/>
</dbReference>
<evidence type="ECO:0000256" key="5">
    <source>
        <dbReference type="ARBA" id="ARBA00023136"/>
    </source>
</evidence>
<dbReference type="OrthoDB" id="551896at2759"/>
<reference evidence="7 8" key="1">
    <citation type="journal article" date="2017" name="Mol. Plant">
        <title>The Genome of Medicinal Plant Macleaya cordata Provides New Insights into Benzylisoquinoline Alkaloids Metabolism.</title>
        <authorList>
            <person name="Liu X."/>
            <person name="Liu Y."/>
            <person name="Huang P."/>
            <person name="Ma Y."/>
            <person name="Qing Z."/>
            <person name="Tang Q."/>
            <person name="Cao H."/>
            <person name="Cheng P."/>
            <person name="Zheng Y."/>
            <person name="Yuan Z."/>
            <person name="Zhou Y."/>
            <person name="Liu J."/>
            <person name="Tang Z."/>
            <person name="Zhuo Y."/>
            <person name="Zhang Y."/>
            <person name="Yu L."/>
            <person name="Huang J."/>
            <person name="Yang P."/>
            <person name="Peng Q."/>
            <person name="Zhang J."/>
            <person name="Jiang W."/>
            <person name="Zhang Z."/>
            <person name="Lin K."/>
            <person name="Ro D.K."/>
            <person name="Chen X."/>
            <person name="Xiong X."/>
            <person name="Shang Y."/>
            <person name="Huang S."/>
            <person name="Zeng J."/>
        </authorList>
    </citation>
    <scope>NUCLEOTIDE SEQUENCE [LARGE SCALE GENOMIC DNA]</scope>
    <source>
        <strain evidence="8">cv. BLH2017</strain>
        <tissue evidence="7">Root</tissue>
    </source>
</reference>
<dbReference type="InterPro" id="IPR006904">
    <property type="entry name" value="DUF716"/>
</dbReference>
<dbReference type="InParanoid" id="A0A200R0J8"/>
<dbReference type="EMBL" id="MVGT01000604">
    <property type="protein sequence ID" value="OVA16247.1"/>
    <property type="molecule type" value="Genomic_DNA"/>
</dbReference>
<sequence length="116" mass="13211">MAEGCSLHEKSRGNFTVKCKGHPEYHRSRAIATLQFNCHLAFLVVLIVGFYSFFCSTFGVGRDYMNYKPLNAELQQLGNQNQFTLNYEEDDDDDDEIAVEENLQKQKTVVNGLGTH</sequence>
<organism evidence="7 8">
    <name type="scientific">Macleaya cordata</name>
    <name type="common">Five-seeded plume-poppy</name>
    <name type="synonym">Bocconia cordata</name>
    <dbReference type="NCBI Taxonomy" id="56857"/>
    <lineage>
        <taxon>Eukaryota</taxon>
        <taxon>Viridiplantae</taxon>
        <taxon>Streptophyta</taxon>
        <taxon>Embryophyta</taxon>
        <taxon>Tracheophyta</taxon>
        <taxon>Spermatophyta</taxon>
        <taxon>Magnoliopsida</taxon>
        <taxon>Ranunculales</taxon>
        <taxon>Papaveraceae</taxon>
        <taxon>Papaveroideae</taxon>
        <taxon>Macleaya</taxon>
    </lineage>
</organism>
<protein>
    <recommendedName>
        <fullName evidence="9">Transmembrane protein</fullName>
    </recommendedName>
</protein>
<dbReference type="AlphaFoldDB" id="A0A200R0J8"/>
<dbReference type="Pfam" id="PF04819">
    <property type="entry name" value="DUF716"/>
    <property type="match status" value="1"/>
</dbReference>
<keyword evidence="4 6" id="KW-1133">Transmembrane helix</keyword>
<evidence type="ECO:0000256" key="4">
    <source>
        <dbReference type="ARBA" id="ARBA00022989"/>
    </source>
</evidence>
<dbReference type="STRING" id="56857.A0A200R0J8"/>
<keyword evidence="3 6" id="KW-0812">Transmembrane</keyword>
<comment type="subcellular location">
    <subcellularLocation>
        <location evidence="1">Membrane</location>
        <topology evidence="1">Multi-pass membrane protein</topology>
    </subcellularLocation>
</comment>
<feature type="transmembrane region" description="Helical" evidence="6">
    <location>
        <begin position="40"/>
        <end position="60"/>
    </location>
</feature>
<dbReference type="GO" id="GO:0016020">
    <property type="term" value="C:membrane"/>
    <property type="evidence" value="ECO:0007669"/>
    <property type="project" value="UniProtKB-SubCell"/>
</dbReference>
<evidence type="ECO:0000313" key="8">
    <source>
        <dbReference type="Proteomes" id="UP000195402"/>
    </source>
</evidence>
<dbReference type="OMA" id="GRDYMNY"/>
<comment type="similarity">
    <text evidence="2">Belongs to the TMEM45 family.</text>
</comment>
<gene>
    <name evidence="7" type="ORF">BVC80_8971g9</name>
</gene>
<accession>A0A200R0J8</accession>
<keyword evidence="8" id="KW-1185">Reference proteome</keyword>
<evidence type="ECO:0000313" key="7">
    <source>
        <dbReference type="EMBL" id="OVA16247.1"/>
    </source>
</evidence>